<sequence>MLPAILGDYFRLPTVRHLQGLLALHVVTVVQCHDGTIGLLRRSVLHKCASLAAVGCPVAKYIHVEYLSVEVKKSADILLGCIKVQLPHKQTCLSQHHEYRKADTQMPLVTALRHLLCPKTLREQQKKADDFKNKRKGKQSIQWCMYGRRNKKDETFEAILPRCLSSKTSQERTGSWVAMREAERRRGGGQRNDSSCKKCVCFTICCQWQRKYEFSSLHRGVIIMPCGAIALPTLLQEHRDKRKRCQKGQSNYIP</sequence>
<protein>
    <submittedName>
        <fullName evidence="1">Uncharacterized protein</fullName>
    </submittedName>
</protein>
<accession>K2LYE7</accession>
<evidence type="ECO:0000313" key="2">
    <source>
        <dbReference type="Proteomes" id="UP000007350"/>
    </source>
</evidence>
<proteinExistence type="predicted"/>
<keyword evidence="2" id="KW-1185">Reference proteome</keyword>
<name>K2LYE7_TRYCR</name>
<dbReference type="AlphaFoldDB" id="K2LYE7"/>
<dbReference type="Proteomes" id="UP000007350">
    <property type="component" value="Unassembled WGS sequence"/>
</dbReference>
<reference evidence="1 2" key="1">
    <citation type="journal article" date="2012" name="BMC Genomics">
        <title>Comparative genomic analysis of human infective Trypanosoma cruzi lineages with the bat-restricted subspecies T. cruzi marinkellei.</title>
        <authorList>
            <person name="Franzen O."/>
            <person name="Talavera-Lopez C."/>
            <person name="Ochaya S."/>
            <person name="Butler C.E."/>
            <person name="Messenger L.A."/>
            <person name="Lewis M.D."/>
            <person name="Llewellyn M.S."/>
            <person name="Marinkelle C.J."/>
            <person name="Tyler K.M."/>
            <person name="Miles M.A."/>
            <person name="Andersson B."/>
        </authorList>
    </citation>
    <scope>NUCLEOTIDE SEQUENCE [LARGE SCALE GENOMIC DNA]</scope>
    <source>
        <strain evidence="1 2">B7</strain>
    </source>
</reference>
<gene>
    <name evidence="1" type="ORF">MOQ_008626</name>
</gene>
<organism evidence="1 2">
    <name type="scientific">Trypanosoma cruzi marinkellei</name>
    <dbReference type="NCBI Taxonomy" id="85056"/>
    <lineage>
        <taxon>Eukaryota</taxon>
        <taxon>Discoba</taxon>
        <taxon>Euglenozoa</taxon>
        <taxon>Kinetoplastea</taxon>
        <taxon>Metakinetoplastina</taxon>
        <taxon>Trypanosomatida</taxon>
        <taxon>Trypanosomatidae</taxon>
        <taxon>Trypanosoma</taxon>
        <taxon>Schizotrypanum</taxon>
    </lineage>
</organism>
<evidence type="ECO:0000313" key="1">
    <source>
        <dbReference type="EMBL" id="EKF27643.1"/>
    </source>
</evidence>
<dbReference type="EMBL" id="AHKC01017591">
    <property type="protein sequence ID" value="EKF27643.1"/>
    <property type="molecule type" value="Genomic_DNA"/>
</dbReference>
<comment type="caution">
    <text evidence="1">The sequence shown here is derived from an EMBL/GenBank/DDBJ whole genome shotgun (WGS) entry which is preliminary data.</text>
</comment>